<feature type="compositionally biased region" description="Basic and acidic residues" evidence="4">
    <location>
        <begin position="76"/>
        <end position="87"/>
    </location>
</feature>
<evidence type="ECO:0000256" key="2">
    <source>
        <dbReference type="ARBA" id="ARBA00023163"/>
    </source>
</evidence>
<evidence type="ECO:0000256" key="1">
    <source>
        <dbReference type="ARBA" id="ARBA00023015"/>
    </source>
</evidence>
<evidence type="ECO:0000256" key="3">
    <source>
        <dbReference type="ARBA" id="ARBA00023242"/>
    </source>
</evidence>
<proteinExistence type="predicted"/>
<dbReference type="STRING" id="8840.ENSAPLP00000023997"/>
<keyword evidence="6" id="KW-1185">Reference proteome</keyword>
<feature type="compositionally biased region" description="Polar residues" evidence="4">
    <location>
        <begin position="30"/>
        <end position="39"/>
    </location>
</feature>
<dbReference type="Proteomes" id="UP000016666">
    <property type="component" value="Chromosome 26"/>
</dbReference>
<dbReference type="PANTHER" id="PTHR16088:SF3">
    <property type="entry name" value="GON-4-LIKE PROTEIN"/>
    <property type="match status" value="1"/>
</dbReference>
<dbReference type="Ensembl" id="ENSAPLT00000042941.1">
    <property type="protein sequence ID" value="ENSAPLP00000023997.1"/>
    <property type="gene ID" value="ENSAPLG00000023622.1"/>
</dbReference>
<evidence type="ECO:0000313" key="6">
    <source>
        <dbReference type="Proteomes" id="UP000016666"/>
    </source>
</evidence>
<feature type="region of interest" description="Disordered" evidence="4">
    <location>
        <begin position="66"/>
        <end position="89"/>
    </location>
</feature>
<dbReference type="GeneTree" id="ENSGT00390000016256"/>
<feature type="region of interest" description="Disordered" evidence="4">
    <location>
        <begin position="1"/>
        <end position="39"/>
    </location>
</feature>
<dbReference type="InterPro" id="IPR052435">
    <property type="entry name" value="YY1-Transcr_Regul"/>
</dbReference>
<keyword evidence="2" id="KW-0804">Transcription</keyword>
<accession>A0A493TDP9</accession>
<dbReference type="GO" id="GO:0003712">
    <property type="term" value="F:transcription coregulator activity"/>
    <property type="evidence" value="ECO:0007669"/>
    <property type="project" value="TreeGrafter"/>
</dbReference>
<feature type="compositionally biased region" description="Acidic residues" evidence="4">
    <location>
        <begin position="17"/>
        <end position="28"/>
    </location>
</feature>
<protein>
    <submittedName>
        <fullName evidence="5">Uncharacterized protein</fullName>
    </submittedName>
</protein>
<name>A0A493TDP9_ANAPP</name>
<sequence length="161" mass="18592">MEELFETFQDEMGFSNMEDEGPEDEDNVTESRPNFNTPQALRFEEPLANLLNEQHRTVKEQLEQLRMKKSSIKPPQEIEKSKPHNEKPLQSLVLDCTQRKRLQQQMQQHVQLLTQIHLLASSNPALSSEAKPNNLVTLLEALRSFVSHSILNFKQCSSHVT</sequence>
<dbReference type="GO" id="GO:0005634">
    <property type="term" value="C:nucleus"/>
    <property type="evidence" value="ECO:0007669"/>
    <property type="project" value="TreeGrafter"/>
</dbReference>
<keyword evidence="1" id="KW-0805">Transcription regulation</keyword>
<organism evidence="5 6">
    <name type="scientific">Anas platyrhynchos platyrhynchos</name>
    <name type="common">Northern mallard</name>
    <dbReference type="NCBI Taxonomy" id="8840"/>
    <lineage>
        <taxon>Eukaryota</taxon>
        <taxon>Metazoa</taxon>
        <taxon>Chordata</taxon>
        <taxon>Craniata</taxon>
        <taxon>Vertebrata</taxon>
        <taxon>Euteleostomi</taxon>
        <taxon>Archelosauria</taxon>
        <taxon>Archosauria</taxon>
        <taxon>Dinosauria</taxon>
        <taxon>Saurischia</taxon>
        <taxon>Theropoda</taxon>
        <taxon>Coelurosauria</taxon>
        <taxon>Aves</taxon>
        <taxon>Neognathae</taxon>
        <taxon>Galloanserae</taxon>
        <taxon>Anseriformes</taxon>
        <taxon>Anatidae</taxon>
        <taxon>Anatinae</taxon>
        <taxon>Anas</taxon>
    </lineage>
</organism>
<evidence type="ECO:0000313" key="5">
    <source>
        <dbReference type="Ensembl" id="ENSAPLP00000023997.1"/>
    </source>
</evidence>
<reference evidence="5" key="3">
    <citation type="submission" date="2025-09" db="UniProtKB">
        <authorList>
            <consortium name="Ensembl"/>
        </authorList>
    </citation>
    <scope>IDENTIFICATION</scope>
</reference>
<keyword evidence="3" id="KW-0539">Nucleus</keyword>
<dbReference type="PANTHER" id="PTHR16088">
    <property type="entry name" value="YY1 ASSOCIATED PROTEIN-RELATED"/>
    <property type="match status" value="1"/>
</dbReference>
<evidence type="ECO:0000256" key="4">
    <source>
        <dbReference type="SAM" id="MobiDB-lite"/>
    </source>
</evidence>
<reference evidence="5" key="2">
    <citation type="submission" date="2025-08" db="UniProtKB">
        <authorList>
            <consortium name="Ensembl"/>
        </authorList>
    </citation>
    <scope>IDENTIFICATION</scope>
</reference>
<dbReference type="GO" id="GO:0006355">
    <property type="term" value="P:regulation of DNA-templated transcription"/>
    <property type="evidence" value="ECO:0007669"/>
    <property type="project" value="TreeGrafter"/>
</dbReference>
<reference evidence="5 6" key="1">
    <citation type="submission" date="2017-10" db="EMBL/GenBank/DDBJ databases">
        <title>A new Pekin duck reference genome.</title>
        <authorList>
            <person name="Hou Z.-C."/>
            <person name="Zhou Z.-K."/>
            <person name="Zhu F."/>
            <person name="Hou S.-S."/>
        </authorList>
    </citation>
    <scope>NUCLEOTIDE SEQUENCE [LARGE SCALE GENOMIC DNA]</scope>
</reference>
<dbReference type="AlphaFoldDB" id="A0A493TDP9"/>